<keyword evidence="8" id="KW-0539">Nucleus</keyword>
<keyword evidence="10" id="KW-1133">Transmembrane helix</keyword>
<evidence type="ECO:0000256" key="1">
    <source>
        <dbReference type="ARBA" id="ARBA00004123"/>
    </source>
</evidence>
<keyword evidence="5" id="KW-0805">Transcription regulation</keyword>
<dbReference type="GO" id="GO:0005634">
    <property type="term" value="C:nucleus"/>
    <property type="evidence" value="ECO:0007669"/>
    <property type="project" value="UniProtKB-SubCell"/>
</dbReference>
<evidence type="ECO:0000256" key="5">
    <source>
        <dbReference type="ARBA" id="ARBA00023015"/>
    </source>
</evidence>
<feature type="region of interest" description="Disordered" evidence="9">
    <location>
        <begin position="63"/>
        <end position="99"/>
    </location>
</feature>
<keyword evidence="6" id="KW-0238">DNA-binding</keyword>
<keyword evidence="10" id="KW-0472">Membrane</keyword>
<evidence type="ECO:0000256" key="2">
    <source>
        <dbReference type="ARBA" id="ARBA00022723"/>
    </source>
</evidence>
<dbReference type="GO" id="GO:0000978">
    <property type="term" value="F:RNA polymerase II cis-regulatory region sequence-specific DNA binding"/>
    <property type="evidence" value="ECO:0007669"/>
    <property type="project" value="TreeGrafter"/>
</dbReference>
<dbReference type="PANTHER" id="PTHR13006:SF9">
    <property type="entry name" value="GLUCOSE TRANSPORTER 4 ENHANCER FACTOR, ISOFORM G"/>
    <property type="match status" value="1"/>
</dbReference>
<feature type="transmembrane region" description="Helical" evidence="10">
    <location>
        <begin position="220"/>
        <end position="237"/>
    </location>
</feature>
<sequence>MIDNDGSVSTVRLATSVAKPDLCSLAPFEVQKRLDEVRLLESRKSARLADQDTDFARLADMAGDRKRTASHTIDVPVPSSHLGSRKRRPSSSQDDNFKDTQMDECSAALVLMSLSCSPHSPNINGFPWLSTSPDSSISSSSASYRSTPSPPPRTYSPQSVPLSSSSVSDEGIVMDYYPDEQPRKKKIKMCTCLQTTVCICCKTIVISVVIDAMVVFNSNVSDAIVVLAMFLGLFARLPSKLRLVRKREDRKRPSVVHSKPSDF</sequence>
<dbReference type="PANTHER" id="PTHR13006">
    <property type="entry name" value="PAPILLOMAVIRUS REGULATORY FACTOR PRF-1"/>
    <property type="match status" value="1"/>
</dbReference>
<keyword evidence="12" id="KW-1185">Reference proteome</keyword>
<accession>A0A8J6HN52</accession>
<evidence type="ECO:0000256" key="7">
    <source>
        <dbReference type="ARBA" id="ARBA00023163"/>
    </source>
</evidence>
<evidence type="ECO:0000256" key="3">
    <source>
        <dbReference type="ARBA" id="ARBA00022771"/>
    </source>
</evidence>
<reference evidence="11" key="1">
    <citation type="journal article" date="2020" name="J Insects Food Feed">
        <title>The yellow mealworm (Tenebrio molitor) genome: a resource for the emerging insects as food and feed industry.</title>
        <authorList>
            <person name="Eriksson T."/>
            <person name="Andere A."/>
            <person name="Kelstrup H."/>
            <person name="Emery V."/>
            <person name="Picard C."/>
        </authorList>
    </citation>
    <scope>NUCLEOTIDE SEQUENCE</scope>
    <source>
        <strain evidence="11">Stoneville</strain>
        <tissue evidence="11">Whole head</tissue>
    </source>
</reference>
<evidence type="ECO:0000256" key="9">
    <source>
        <dbReference type="SAM" id="MobiDB-lite"/>
    </source>
</evidence>
<reference evidence="11" key="2">
    <citation type="submission" date="2021-08" db="EMBL/GenBank/DDBJ databases">
        <authorList>
            <person name="Eriksson T."/>
        </authorList>
    </citation>
    <scope>NUCLEOTIDE SEQUENCE</scope>
    <source>
        <strain evidence="11">Stoneville</strain>
        <tissue evidence="11">Whole head</tissue>
    </source>
</reference>
<protein>
    <submittedName>
        <fullName evidence="11">Uncharacterized protein</fullName>
    </submittedName>
</protein>
<keyword evidence="3" id="KW-0863">Zinc-finger</keyword>
<dbReference type="GO" id="GO:0003700">
    <property type="term" value="F:DNA-binding transcription factor activity"/>
    <property type="evidence" value="ECO:0007669"/>
    <property type="project" value="TreeGrafter"/>
</dbReference>
<dbReference type="InterPro" id="IPR052253">
    <property type="entry name" value="CR1/CR2-DNA-binding_regulator"/>
</dbReference>
<keyword evidence="7" id="KW-0804">Transcription</keyword>
<dbReference type="AlphaFoldDB" id="A0A8J6HN52"/>
<evidence type="ECO:0000256" key="10">
    <source>
        <dbReference type="SAM" id="Phobius"/>
    </source>
</evidence>
<dbReference type="Proteomes" id="UP000719412">
    <property type="component" value="Unassembled WGS sequence"/>
</dbReference>
<dbReference type="EMBL" id="JABDTM020018981">
    <property type="protein sequence ID" value="KAH0817699.1"/>
    <property type="molecule type" value="Genomic_DNA"/>
</dbReference>
<keyword evidence="10" id="KW-0812">Transmembrane</keyword>
<comment type="caution">
    <text evidence="11">The sequence shown here is derived from an EMBL/GenBank/DDBJ whole genome shotgun (WGS) entry which is preliminary data.</text>
</comment>
<feature type="transmembrane region" description="Helical" evidence="10">
    <location>
        <begin position="192"/>
        <end position="214"/>
    </location>
</feature>
<keyword evidence="2" id="KW-0479">Metal-binding</keyword>
<proteinExistence type="predicted"/>
<name>A0A8J6HN52_TENMO</name>
<evidence type="ECO:0000256" key="8">
    <source>
        <dbReference type="ARBA" id="ARBA00023242"/>
    </source>
</evidence>
<evidence type="ECO:0000256" key="4">
    <source>
        <dbReference type="ARBA" id="ARBA00022833"/>
    </source>
</evidence>
<comment type="subcellular location">
    <subcellularLocation>
        <location evidence="1">Nucleus</location>
    </subcellularLocation>
</comment>
<organism evidence="11 12">
    <name type="scientific">Tenebrio molitor</name>
    <name type="common">Yellow mealworm beetle</name>
    <dbReference type="NCBI Taxonomy" id="7067"/>
    <lineage>
        <taxon>Eukaryota</taxon>
        <taxon>Metazoa</taxon>
        <taxon>Ecdysozoa</taxon>
        <taxon>Arthropoda</taxon>
        <taxon>Hexapoda</taxon>
        <taxon>Insecta</taxon>
        <taxon>Pterygota</taxon>
        <taxon>Neoptera</taxon>
        <taxon>Endopterygota</taxon>
        <taxon>Coleoptera</taxon>
        <taxon>Polyphaga</taxon>
        <taxon>Cucujiformia</taxon>
        <taxon>Tenebrionidae</taxon>
        <taxon>Tenebrio</taxon>
    </lineage>
</organism>
<gene>
    <name evidence="11" type="ORF">GEV33_005092</name>
</gene>
<dbReference type="GO" id="GO:0006357">
    <property type="term" value="P:regulation of transcription by RNA polymerase II"/>
    <property type="evidence" value="ECO:0007669"/>
    <property type="project" value="TreeGrafter"/>
</dbReference>
<keyword evidence="4" id="KW-0862">Zinc</keyword>
<feature type="compositionally biased region" description="Low complexity" evidence="9">
    <location>
        <begin position="155"/>
        <end position="167"/>
    </location>
</feature>
<evidence type="ECO:0000313" key="11">
    <source>
        <dbReference type="EMBL" id="KAH0817699.1"/>
    </source>
</evidence>
<feature type="region of interest" description="Disordered" evidence="9">
    <location>
        <begin position="139"/>
        <end position="167"/>
    </location>
</feature>
<dbReference type="GO" id="GO:0008270">
    <property type="term" value="F:zinc ion binding"/>
    <property type="evidence" value="ECO:0007669"/>
    <property type="project" value="UniProtKB-KW"/>
</dbReference>
<evidence type="ECO:0000256" key="6">
    <source>
        <dbReference type="ARBA" id="ARBA00023125"/>
    </source>
</evidence>
<evidence type="ECO:0000313" key="12">
    <source>
        <dbReference type="Proteomes" id="UP000719412"/>
    </source>
</evidence>